<dbReference type="Gene3D" id="3.40.50.720">
    <property type="entry name" value="NAD(P)-binding Rossmann-like Domain"/>
    <property type="match status" value="1"/>
</dbReference>
<dbReference type="Pfam" id="PF08421">
    <property type="entry name" value="Methyltransf_13"/>
    <property type="match status" value="1"/>
</dbReference>
<name>A0A1F4Y4R0_9BACT</name>
<evidence type="ECO:0008006" key="5">
    <source>
        <dbReference type="Google" id="ProtNLM"/>
    </source>
</evidence>
<evidence type="ECO:0000259" key="2">
    <source>
        <dbReference type="Pfam" id="PF08484"/>
    </source>
</evidence>
<dbReference type="InterPro" id="IPR029063">
    <property type="entry name" value="SAM-dependent_MTases_sf"/>
</dbReference>
<comment type="caution">
    <text evidence="3">The sequence shown here is derived from an EMBL/GenBank/DDBJ whole genome shotgun (WGS) entry which is preliminary data.</text>
</comment>
<dbReference type="STRING" id="1797247.A2419_01030"/>
<reference evidence="3 4" key="1">
    <citation type="journal article" date="2016" name="Nat. Commun.">
        <title>Thousands of microbial genomes shed light on interconnected biogeochemical processes in an aquifer system.</title>
        <authorList>
            <person name="Anantharaman K."/>
            <person name="Brown C.T."/>
            <person name="Hug L.A."/>
            <person name="Sharon I."/>
            <person name="Castelle C.J."/>
            <person name="Probst A.J."/>
            <person name="Thomas B.C."/>
            <person name="Singh A."/>
            <person name="Wilkins M.J."/>
            <person name="Karaoz U."/>
            <person name="Brodie E.L."/>
            <person name="Williams K.H."/>
            <person name="Hubbard S.S."/>
            <person name="Banfield J.F."/>
        </authorList>
    </citation>
    <scope>NUCLEOTIDE SEQUENCE [LARGE SCALE GENOMIC DNA]</scope>
</reference>
<dbReference type="EMBL" id="MEXB01000001">
    <property type="protein sequence ID" value="OGC88929.1"/>
    <property type="molecule type" value="Genomic_DNA"/>
</dbReference>
<dbReference type="Pfam" id="PF08484">
    <property type="entry name" value="Methyltransf_14"/>
    <property type="match status" value="1"/>
</dbReference>
<feature type="domain" description="C-methyltransferase" evidence="2">
    <location>
        <begin position="264"/>
        <end position="417"/>
    </location>
</feature>
<dbReference type="Gene3D" id="3.40.50.150">
    <property type="entry name" value="Vaccinia Virus protein VP39"/>
    <property type="match status" value="1"/>
</dbReference>
<accession>A0A1F4Y4R0</accession>
<dbReference type="InterPro" id="IPR013691">
    <property type="entry name" value="MeTrfase_14"/>
</dbReference>
<dbReference type="Proteomes" id="UP000176568">
    <property type="component" value="Unassembled WGS sequence"/>
</dbReference>
<dbReference type="PANTHER" id="PTHR43861">
    <property type="entry name" value="TRANS-ACONITATE 2-METHYLTRANSFERASE-RELATED"/>
    <property type="match status" value="1"/>
</dbReference>
<sequence length="423" mass="47424">MTTKKIAHHDAKLGILDHCQISGSKKLFEGIDLGHQPPCSALLTEKTLREPETHYPLRLMICPESGLGQLDYVVDGKILFPIEYSYRPGITPPLKDHLGLLAGEIVDKLNLKEKSLCVDVGSNDGTLLSFFRTHGMRVAGVEPTNMAKVAVKELKIPTIQKFFTEAVAKEVVKKHGKAQVVTFTNVFAHISALGEVMRGITRLLDKDGVAVTESQYLLDVFEGGQFDQAYHDHIRIYSLKSLVKLFQYYGMEVFDAKRAKGREGSIRVYAGWKGAHPINKSVKDLLAVEEKSGMFTEKGWAKFRKNVERARLQLLDLAHKARKEGKLFVADSAPTRGVVLMNYYGLDKTLVPYISNLPKAEKNGKFVPGTHNPIVSNEIILKDKPDYILILAWHYADFIIKNWKAKGVKAKFVIPLPEFKIID</sequence>
<protein>
    <recommendedName>
        <fullName evidence="5">Methyltransferase</fullName>
    </recommendedName>
</protein>
<feature type="domain" description="Methyltransferase putative zinc binding" evidence="1">
    <location>
        <begin position="19"/>
        <end position="80"/>
    </location>
</feature>
<proteinExistence type="predicted"/>
<dbReference type="InterPro" id="IPR038576">
    <property type="entry name" value="Methyltransf_Zn-bd_dom_put_sf"/>
</dbReference>
<evidence type="ECO:0000313" key="4">
    <source>
        <dbReference type="Proteomes" id="UP000176568"/>
    </source>
</evidence>
<dbReference type="Gene3D" id="6.20.50.110">
    <property type="entry name" value="Methyltransferase, zinc-binding domain"/>
    <property type="match status" value="1"/>
</dbReference>
<dbReference type="Pfam" id="PF13489">
    <property type="entry name" value="Methyltransf_23"/>
    <property type="match status" value="1"/>
</dbReference>
<dbReference type="InterPro" id="IPR013630">
    <property type="entry name" value="Methyltransf_Zn-bd_dom_put"/>
</dbReference>
<gene>
    <name evidence="3" type="ORF">A2419_01030</name>
</gene>
<dbReference type="SUPFAM" id="SSF53335">
    <property type="entry name" value="S-adenosyl-L-methionine-dependent methyltransferases"/>
    <property type="match status" value="1"/>
</dbReference>
<dbReference type="PANTHER" id="PTHR43861:SF5">
    <property type="entry name" value="BLL5978 PROTEIN"/>
    <property type="match status" value="1"/>
</dbReference>
<dbReference type="Gene3D" id="6.10.250.3100">
    <property type="match status" value="1"/>
</dbReference>
<organism evidence="3 4">
    <name type="scientific">Candidatus Adlerbacteria bacterium RIFOXYC1_FULL_48_26</name>
    <dbReference type="NCBI Taxonomy" id="1797247"/>
    <lineage>
        <taxon>Bacteria</taxon>
        <taxon>Candidatus Adleribacteriota</taxon>
    </lineage>
</organism>
<dbReference type="AlphaFoldDB" id="A0A1F4Y4R0"/>
<evidence type="ECO:0000313" key="3">
    <source>
        <dbReference type="EMBL" id="OGC88929.1"/>
    </source>
</evidence>
<evidence type="ECO:0000259" key="1">
    <source>
        <dbReference type="Pfam" id="PF08421"/>
    </source>
</evidence>